<dbReference type="PANTHER" id="PTHR43531">
    <property type="entry name" value="PROTEIN ICFG"/>
    <property type="match status" value="1"/>
</dbReference>
<feature type="coiled-coil region" evidence="4">
    <location>
        <begin position="439"/>
        <end position="469"/>
    </location>
</feature>
<dbReference type="Proteomes" id="UP000540989">
    <property type="component" value="Unassembled WGS sequence"/>
</dbReference>
<feature type="compositionally biased region" description="Low complexity" evidence="5">
    <location>
        <begin position="476"/>
        <end position="488"/>
    </location>
</feature>
<gene>
    <name evidence="8" type="ORF">HDF16_002932</name>
</gene>
<dbReference type="InterPro" id="IPR051310">
    <property type="entry name" value="MCP_chemotaxis"/>
</dbReference>
<keyword evidence="6" id="KW-0472">Membrane</keyword>
<reference evidence="8 9" key="1">
    <citation type="submission" date="2020-08" db="EMBL/GenBank/DDBJ databases">
        <title>Genomic Encyclopedia of Type Strains, Phase IV (KMG-V): Genome sequencing to study the core and pangenomes of soil and plant-associated prokaryotes.</title>
        <authorList>
            <person name="Whitman W."/>
        </authorList>
    </citation>
    <scope>NUCLEOTIDE SEQUENCE [LARGE SCALE GENOMIC DNA]</scope>
    <source>
        <strain evidence="8 9">M8UP14</strain>
    </source>
</reference>
<evidence type="ECO:0000313" key="8">
    <source>
        <dbReference type="EMBL" id="MBB5058218.1"/>
    </source>
</evidence>
<keyword evidence="8" id="KW-0675">Receptor</keyword>
<evidence type="ECO:0000256" key="5">
    <source>
        <dbReference type="SAM" id="MobiDB-lite"/>
    </source>
</evidence>
<dbReference type="SUPFAM" id="SSF58104">
    <property type="entry name" value="Methyl-accepting chemotaxis protein (MCP) signaling domain"/>
    <property type="match status" value="1"/>
</dbReference>
<evidence type="ECO:0000256" key="4">
    <source>
        <dbReference type="SAM" id="Coils"/>
    </source>
</evidence>
<keyword evidence="1" id="KW-0145">Chemotaxis</keyword>
<dbReference type="EMBL" id="JACHIP010000004">
    <property type="protein sequence ID" value="MBB5058218.1"/>
    <property type="molecule type" value="Genomic_DNA"/>
</dbReference>
<dbReference type="Gene3D" id="1.10.287.950">
    <property type="entry name" value="Methyl-accepting chemotaxis protein"/>
    <property type="match status" value="1"/>
</dbReference>
<protein>
    <submittedName>
        <fullName evidence="8">Methyl-accepting chemotaxis protein/methyl-accepting chemotaxis protein-1 (Serine sensor receptor)</fullName>
    </submittedName>
</protein>
<feature type="region of interest" description="Disordered" evidence="5">
    <location>
        <begin position="239"/>
        <end position="259"/>
    </location>
</feature>
<feature type="transmembrane region" description="Helical" evidence="6">
    <location>
        <begin position="184"/>
        <end position="207"/>
    </location>
</feature>
<keyword evidence="6" id="KW-1133">Transmembrane helix</keyword>
<dbReference type="AlphaFoldDB" id="A0A7W8E3Q0"/>
<feature type="domain" description="Methyl-accepting transducer" evidence="7">
    <location>
        <begin position="224"/>
        <end position="453"/>
    </location>
</feature>
<evidence type="ECO:0000313" key="9">
    <source>
        <dbReference type="Proteomes" id="UP000540989"/>
    </source>
</evidence>
<dbReference type="GO" id="GO:0016020">
    <property type="term" value="C:membrane"/>
    <property type="evidence" value="ECO:0007669"/>
    <property type="project" value="InterPro"/>
</dbReference>
<dbReference type="Pfam" id="PF00015">
    <property type="entry name" value="MCPsignal"/>
    <property type="match status" value="1"/>
</dbReference>
<dbReference type="PROSITE" id="PS50111">
    <property type="entry name" value="CHEMOTAXIS_TRANSDUC_2"/>
    <property type="match status" value="1"/>
</dbReference>
<accession>A0A7W8E3Q0</accession>
<sequence>MTLSRKLYAAFGAALVFTLILGVTAWVSITRIGDQVKVSAASTRRLEIAGEMGTLSSEMLSSERGIIVRTLLKDAAKVDQYHADFLEDASHRQDLLKAEKELATSDKDRQIIDEMTAQYAQRIEAHDKLYALARSGDGAAAAALQGGTLLPMSKASQASVDALRKVATEQVEEAAAASASTVTFSVWLVGIMVLLSLGMGAVVIYIVRGINDALTRTVIELSEGAEQIASASSQVSSSSQSLAQGSSQQAASLEETSASAEEINSMAHKNNENAGAMATLVGESKVEFVNTNRELAEMMAAMDGINDSSGKIAKIIKIIDEIAFQTNILALNAAVEAARAGEAGMGFAVVADEVRSLAQRSAQAAKDTASLIEDSVVKSQAGKTKLVGVVTSIHRISGEFTSLSTLVDEVSHGSQEQSAGIAQIGRALSQMENVTQTTAASAEESAAAAEELNAQSESMKELTARLNEMVGATLDSSLGSSRSARPSLIRSNVSRAKPAKRVAASFSGKLHQGGSKSQASAEASFPMEDSFSSF</sequence>
<dbReference type="Pfam" id="PF12729">
    <property type="entry name" value="4HB_MCP_1"/>
    <property type="match status" value="1"/>
</dbReference>
<dbReference type="InterPro" id="IPR024478">
    <property type="entry name" value="HlyB_4HB_MCP"/>
</dbReference>
<proteinExistence type="inferred from homology"/>
<keyword evidence="6" id="KW-0812">Transmembrane</keyword>
<dbReference type="PANTHER" id="PTHR43531:SF11">
    <property type="entry name" value="METHYL-ACCEPTING CHEMOTAXIS PROTEIN 3"/>
    <property type="match status" value="1"/>
</dbReference>
<evidence type="ECO:0000256" key="1">
    <source>
        <dbReference type="ARBA" id="ARBA00022500"/>
    </source>
</evidence>
<dbReference type="SMART" id="SM00283">
    <property type="entry name" value="MA"/>
    <property type="match status" value="1"/>
</dbReference>
<evidence type="ECO:0000256" key="2">
    <source>
        <dbReference type="ARBA" id="ARBA00029447"/>
    </source>
</evidence>
<evidence type="ECO:0000256" key="6">
    <source>
        <dbReference type="SAM" id="Phobius"/>
    </source>
</evidence>
<comment type="caution">
    <text evidence="8">The sequence shown here is derived from an EMBL/GenBank/DDBJ whole genome shotgun (WGS) entry which is preliminary data.</text>
</comment>
<name>A0A7W8E3Q0_9BACT</name>
<dbReference type="GO" id="GO:0006935">
    <property type="term" value="P:chemotaxis"/>
    <property type="evidence" value="ECO:0007669"/>
    <property type="project" value="UniProtKB-KW"/>
</dbReference>
<evidence type="ECO:0000256" key="3">
    <source>
        <dbReference type="PROSITE-ProRule" id="PRU00284"/>
    </source>
</evidence>
<dbReference type="RefSeq" id="WP_184217719.1">
    <property type="nucleotide sequence ID" value="NZ_JACHIP010000004.1"/>
</dbReference>
<feature type="region of interest" description="Disordered" evidence="5">
    <location>
        <begin position="475"/>
        <end position="534"/>
    </location>
</feature>
<keyword evidence="4" id="KW-0175">Coiled coil</keyword>
<keyword evidence="9" id="KW-1185">Reference proteome</keyword>
<feature type="transmembrane region" description="Helical" evidence="6">
    <location>
        <begin position="7"/>
        <end position="29"/>
    </location>
</feature>
<keyword evidence="3" id="KW-0807">Transducer</keyword>
<dbReference type="GO" id="GO:0007165">
    <property type="term" value="P:signal transduction"/>
    <property type="evidence" value="ECO:0007669"/>
    <property type="project" value="UniProtKB-KW"/>
</dbReference>
<dbReference type="InterPro" id="IPR004089">
    <property type="entry name" value="MCPsignal_dom"/>
</dbReference>
<organism evidence="8 9">
    <name type="scientific">Granulicella aggregans</name>
    <dbReference type="NCBI Taxonomy" id="474949"/>
    <lineage>
        <taxon>Bacteria</taxon>
        <taxon>Pseudomonadati</taxon>
        <taxon>Acidobacteriota</taxon>
        <taxon>Terriglobia</taxon>
        <taxon>Terriglobales</taxon>
        <taxon>Acidobacteriaceae</taxon>
        <taxon>Granulicella</taxon>
    </lineage>
</organism>
<comment type="similarity">
    <text evidence="2">Belongs to the methyl-accepting chemotaxis (MCP) protein family.</text>
</comment>
<evidence type="ECO:0000259" key="7">
    <source>
        <dbReference type="PROSITE" id="PS50111"/>
    </source>
</evidence>